<comment type="caution">
    <text evidence="2">The sequence shown here is derived from an EMBL/GenBank/DDBJ whole genome shotgun (WGS) entry which is preliminary data.</text>
</comment>
<reference evidence="2" key="1">
    <citation type="submission" date="2021-03" db="EMBL/GenBank/DDBJ databases">
        <title>Comparative genomics and phylogenomic investigation of the class Geoglossomycetes provide insights into ecological specialization and systematics.</title>
        <authorList>
            <person name="Melie T."/>
            <person name="Pirro S."/>
            <person name="Miller A.N."/>
            <person name="Quandt A."/>
        </authorList>
    </citation>
    <scope>NUCLEOTIDE SEQUENCE</scope>
    <source>
        <strain evidence="2">CAQ_001_2017</strain>
    </source>
</reference>
<protein>
    <recommendedName>
        <fullName evidence="1">Transglycosylase SLT domain-containing protein</fullName>
    </recommendedName>
</protein>
<evidence type="ECO:0000313" key="2">
    <source>
        <dbReference type="EMBL" id="KAH0559315.1"/>
    </source>
</evidence>
<dbReference type="EMBL" id="JAGHQM010000629">
    <property type="protein sequence ID" value="KAH0559315.1"/>
    <property type="molecule type" value="Genomic_DNA"/>
</dbReference>
<name>A0A9P8LBQ1_9PEZI</name>
<dbReference type="Gene3D" id="1.10.530.10">
    <property type="match status" value="1"/>
</dbReference>
<sequence>MNSGIKENGWTAPFLSLDNIVKINVTAFYSGAGAKCKQYESAFQTIGDKYHIDPVILASIAMQESSCNADVSGGLMQVYCGNYDNGRCTNDIIPNVDAGAKYLRTQLDASKNNIIKAFGLYNGWFTATESYGKNGGRGLTEDYPCHGGVGNGGPQNLDYLQQMLNGWLLGRDPQGVDSFIGSYHCQNCKNGALC</sequence>
<dbReference type="Pfam" id="PF01464">
    <property type="entry name" value="SLT"/>
    <property type="match status" value="1"/>
</dbReference>
<gene>
    <name evidence="2" type="ORF">GP486_004170</name>
</gene>
<dbReference type="InterPro" id="IPR023346">
    <property type="entry name" value="Lysozyme-like_dom_sf"/>
</dbReference>
<keyword evidence="3" id="KW-1185">Reference proteome</keyword>
<feature type="domain" description="Transglycosylase SLT" evidence="1">
    <location>
        <begin position="42"/>
        <end position="134"/>
    </location>
</feature>
<organism evidence="2 3">
    <name type="scientific">Trichoglossum hirsutum</name>
    <dbReference type="NCBI Taxonomy" id="265104"/>
    <lineage>
        <taxon>Eukaryota</taxon>
        <taxon>Fungi</taxon>
        <taxon>Dikarya</taxon>
        <taxon>Ascomycota</taxon>
        <taxon>Pezizomycotina</taxon>
        <taxon>Geoglossomycetes</taxon>
        <taxon>Geoglossales</taxon>
        <taxon>Geoglossaceae</taxon>
        <taxon>Trichoglossum</taxon>
    </lineage>
</organism>
<proteinExistence type="predicted"/>
<dbReference type="InterPro" id="IPR008258">
    <property type="entry name" value="Transglycosylase_SLT_dom_1"/>
</dbReference>
<evidence type="ECO:0000313" key="3">
    <source>
        <dbReference type="Proteomes" id="UP000750711"/>
    </source>
</evidence>
<dbReference type="AlphaFoldDB" id="A0A9P8LBQ1"/>
<dbReference type="SUPFAM" id="SSF53955">
    <property type="entry name" value="Lysozyme-like"/>
    <property type="match status" value="1"/>
</dbReference>
<accession>A0A9P8LBQ1</accession>
<evidence type="ECO:0000259" key="1">
    <source>
        <dbReference type="Pfam" id="PF01464"/>
    </source>
</evidence>
<dbReference type="Proteomes" id="UP000750711">
    <property type="component" value="Unassembled WGS sequence"/>
</dbReference>